<protein>
    <submittedName>
        <fullName evidence="5">Uncharacterized protein</fullName>
    </submittedName>
</protein>
<dbReference type="OrthoDB" id="5971719at2759"/>
<feature type="compositionally biased region" description="Basic residues" evidence="4">
    <location>
        <begin position="286"/>
        <end position="296"/>
    </location>
</feature>
<evidence type="ECO:0000256" key="4">
    <source>
        <dbReference type="SAM" id="MobiDB-lite"/>
    </source>
</evidence>
<evidence type="ECO:0000256" key="1">
    <source>
        <dbReference type="ARBA" id="ARBA00010020"/>
    </source>
</evidence>
<comment type="subunit">
    <text evidence="2">Binds SCAR.</text>
</comment>
<dbReference type="AlphaFoldDB" id="A0A8J5EPV5"/>
<feature type="region of interest" description="Disordered" evidence="4">
    <location>
        <begin position="253"/>
        <end position="296"/>
    </location>
</feature>
<keyword evidence="6" id="KW-1185">Reference proteome</keyword>
<proteinExistence type="inferred from homology"/>
<comment type="similarity">
    <text evidence="1">Belongs to the ABI family.</text>
</comment>
<reference evidence="5 6" key="1">
    <citation type="submission" date="2020-08" db="EMBL/GenBank/DDBJ databases">
        <title>Plant Genome Project.</title>
        <authorList>
            <person name="Zhang R.-G."/>
        </authorList>
    </citation>
    <scope>NUCLEOTIDE SEQUENCE [LARGE SCALE GENOMIC DNA]</scope>
    <source>
        <tissue evidence="5">Rhizome</tissue>
    </source>
</reference>
<evidence type="ECO:0000256" key="3">
    <source>
        <dbReference type="ARBA" id="ARBA00025223"/>
    </source>
</evidence>
<sequence length="296" mass="33447">MQQLGPERPAMTFDEVSLERSKSFVQALQELKNLRPQLYSAADYCEKAYLHSEQKQMVLDHLKEYAVRALVNAVDHLGTVTYKLTEISEQQSSDISTVELKISCLSQQILTCQTFADKEGLRQQQLSSRTTPRHKKHYILPSPIHKRLENISNLPKDNRSSHVQSMPLPQSYGVLTPKTLSWHLASDNSPAPSKESWTSLLVEDSRDRNVTMNSLPPSEHGVPMSLSSHLQAAKGNGTSVKWKQDEMEAKKSLSEFKSFDKSVRGEISQPPPRSKNIISALFPRNKNFKPKRVPVS</sequence>
<dbReference type="Proteomes" id="UP000734854">
    <property type="component" value="Unassembled WGS sequence"/>
</dbReference>
<accession>A0A8J5EPV5</accession>
<feature type="compositionally biased region" description="Basic and acidic residues" evidence="4">
    <location>
        <begin position="253"/>
        <end position="264"/>
    </location>
</feature>
<dbReference type="PANTHER" id="PTHR10460">
    <property type="entry name" value="ABL INTERACTOR FAMILY MEMBER"/>
    <property type="match status" value="1"/>
</dbReference>
<evidence type="ECO:0000313" key="6">
    <source>
        <dbReference type="Proteomes" id="UP000734854"/>
    </source>
</evidence>
<dbReference type="PANTHER" id="PTHR10460:SF0">
    <property type="entry name" value="ABELSON INTERACTING PROTEIN, ISOFORM D"/>
    <property type="match status" value="1"/>
</dbReference>
<comment type="function">
    <text evidence="3">Involved in regulation of actin and microtubule organization. Part of a WAVE complex that activates the Arp2/3 complex.</text>
</comment>
<gene>
    <name evidence="5" type="ORF">ZIOFF_074209</name>
</gene>
<organism evidence="5 6">
    <name type="scientific">Zingiber officinale</name>
    <name type="common">Ginger</name>
    <name type="synonym">Amomum zingiber</name>
    <dbReference type="NCBI Taxonomy" id="94328"/>
    <lineage>
        <taxon>Eukaryota</taxon>
        <taxon>Viridiplantae</taxon>
        <taxon>Streptophyta</taxon>
        <taxon>Embryophyta</taxon>
        <taxon>Tracheophyta</taxon>
        <taxon>Spermatophyta</taxon>
        <taxon>Magnoliopsida</taxon>
        <taxon>Liliopsida</taxon>
        <taxon>Zingiberales</taxon>
        <taxon>Zingiberaceae</taxon>
        <taxon>Zingiber</taxon>
    </lineage>
</organism>
<comment type="caution">
    <text evidence="5">The sequence shown here is derived from an EMBL/GenBank/DDBJ whole genome shotgun (WGS) entry which is preliminary data.</text>
</comment>
<dbReference type="EMBL" id="JACMSC010000022">
    <property type="protein sequence ID" value="KAG6469486.1"/>
    <property type="molecule type" value="Genomic_DNA"/>
</dbReference>
<evidence type="ECO:0000256" key="2">
    <source>
        <dbReference type="ARBA" id="ARBA00011513"/>
    </source>
</evidence>
<evidence type="ECO:0000313" key="5">
    <source>
        <dbReference type="EMBL" id="KAG6469486.1"/>
    </source>
</evidence>
<dbReference type="InterPro" id="IPR028457">
    <property type="entry name" value="ABI"/>
</dbReference>
<name>A0A8J5EPV5_ZINOF</name>